<protein>
    <submittedName>
        <fullName evidence="2">Uncharacterized protein</fullName>
    </submittedName>
</protein>
<keyword evidence="1" id="KW-0812">Transmembrane</keyword>
<comment type="caution">
    <text evidence="2">The sequence shown here is derived from an EMBL/GenBank/DDBJ whole genome shotgun (WGS) entry which is preliminary data.</text>
</comment>
<feature type="transmembrane region" description="Helical" evidence="1">
    <location>
        <begin position="113"/>
        <end position="139"/>
    </location>
</feature>
<dbReference type="Proteomes" id="UP000673447">
    <property type="component" value="Unassembled WGS sequence"/>
</dbReference>
<dbReference type="RefSeq" id="WP_210536561.1">
    <property type="nucleotide sequence ID" value="NZ_JAGKTC010000002.1"/>
</dbReference>
<keyword evidence="3" id="KW-1185">Reference proteome</keyword>
<keyword evidence="1" id="KW-1133">Transmembrane helix</keyword>
<keyword evidence="1" id="KW-0472">Membrane</keyword>
<evidence type="ECO:0000256" key="1">
    <source>
        <dbReference type="SAM" id="Phobius"/>
    </source>
</evidence>
<evidence type="ECO:0000313" key="2">
    <source>
        <dbReference type="EMBL" id="MBP3984694.1"/>
    </source>
</evidence>
<dbReference type="EMBL" id="JAGKTC010000002">
    <property type="protein sequence ID" value="MBP3984694.1"/>
    <property type="molecule type" value="Genomic_DNA"/>
</dbReference>
<proteinExistence type="predicted"/>
<dbReference type="AlphaFoldDB" id="A0A940X574"/>
<feature type="transmembrane region" description="Helical" evidence="1">
    <location>
        <begin position="70"/>
        <end position="93"/>
    </location>
</feature>
<gene>
    <name evidence="2" type="ORF">J5837_09710</name>
</gene>
<sequence>MSEPSTARGSGRSVAFPLFMLAVGCLGVAAAWVLLALYGNGQKGWMAVIAALDAAWMLRLGGWRPGWARAALAVAGTLSVVALANWGIAALQIGLPMGLDLWESLSKPGLGYVWLLAGLANTAFDKACIAVAVAIAAWFGR</sequence>
<feature type="transmembrane region" description="Helical" evidence="1">
    <location>
        <begin position="14"/>
        <end position="38"/>
    </location>
</feature>
<reference evidence="2" key="1">
    <citation type="journal article" date="2016" name="Int. J. Syst. Evol. Microbiol.">
        <title>Pseudoxanthomonas helianthi sp. nov., isolated from roots of Jerusalem artichoke (Helianthus tuberosus).</title>
        <authorList>
            <person name="Kittiwongwattana C."/>
            <person name="Thawai C."/>
        </authorList>
    </citation>
    <scope>NUCLEOTIDE SEQUENCE</scope>
    <source>
        <strain evidence="2">110414</strain>
    </source>
</reference>
<name>A0A940X574_9GAMM</name>
<accession>A0A940X574</accession>
<reference evidence="2" key="2">
    <citation type="submission" date="2021-03" db="EMBL/GenBank/DDBJ databases">
        <authorList>
            <person name="Cao W."/>
        </authorList>
    </citation>
    <scope>NUCLEOTIDE SEQUENCE</scope>
    <source>
        <strain evidence="2">110414</strain>
    </source>
</reference>
<evidence type="ECO:0000313" key="3">
    <source>
        <dbReference type="Proteomes" id="UP000673447"/>
    </source>
</evidence>
<organism evidence="2 3">
    <name type="scientific">Pseudoxanthomonas helianthi</name>
    <dbReference type="NCBI Taxonomy" id="1453541"/>
    <lineage>
        <taxon>Bacteria</taxon>
        <taxon>Pseudomonadati</taxon>
        <taxon>Pseudomonadota</taxon>
        <taxon>Gammaproteobacteria</taxon>
        <taxon>Lysobacterales</taxon>
        <taxon>Lysobacteraceae</taxon>
        <taxon>Pseudoxanthomonas</taxon>
    </lineage>
</organism>
<feature type="transmembrane region" description="Helical" evidence="1">
    <location>
        <begin position="44"/>
        <end position="63"/>
    </location>
</feature>